<dbReference type="Proteomes" id="UP001215712">
    <property type="component" value="Unassembled WGS sequence"/>
</dbReference>
<evidence type="ECO:0000256" key="1">
    <source>
        <dbReference type="SAM" id="MobiDB-lite"/>
    </source>
</evidence>
<dbReference type="SUPFAM" id="SSF141571">
    <property type="entry name" value="Pentapeptide repeat-like"/>
    <property type="match status" value="1"/>
</dbReference>
<proteinExistence type="predicted"/>
<dbReference type="EMBL" id="JAQJAN010000004">
    <property type="protein sequence ID" value="KAJ5732291.1"/>
    <property type="molecule type" value="Genomic_DNA"/>
</dbReference>
<dbReference type="Gene3D" id="2.160.20.80">
    <property type="entry name" value="E3 ubiquitin-protein ligase SopA"/>
    <property type="match status" value="1"/>
</dbReference>
<comment type="caution">
    <text evidence="2">The sequence shown here is derived from an EMBL/GenBank/DDBJ whole genome shotgun (WGS) entry which is preliminary data.</text>
</comment>
<reference evidence="2" key="2">
    <citation type="submission" date="2023-01" db="EMBL/GenBank/DDBJ databases">
        <authorList>
            <person name="Petersen C."/>
        </authorList>
    </citation>
    <scope>NUCLEOTIDE SEQUENCE</scope>
    <source>
        <strain evidence="2">IBT 17514</strain>
    </source>
</reference>
<sequence length="230" mass="25528">MIPILKQPNEAPMTFNDEKTIITEGNKITRCNLSNCDISNSRLKRSAFENCALSHVRSARWTKASDSHLQNVDSVKRSQISASMVCDGSSVGHSAVTTSNIRNATTIKRSTVANSSISQSKIWRAKLNNCEVENCLIYRTNFEGMILKHGVWKRGKLVSRIGDQEPVAIHKDGSVLKNLSSLDNGLSICAELDAKSQFRIDQPEDYALDSDPSETEDSEDEKDLPPPYKL</sequence>
<accession>A0AAD6MXZ6</accession>
<protein>
    <submittedName>
        <fullName evidence="2">Uncharacterized protein</fullName>
    </submittedName>
</protein>
<organism evidence="2 3">
    <name type="scientific">Penicillium malachiteum</name>
    <dbReference type="NCBI Taxonomy" id="1324776"/>
    <lineage>
        <taxon>Eukaryota</taxon>
        <taxon>Fungi</taxon>
        <taxon>Dikarya</taxon>
        <taxon>Ascomycota</taxon>
        <taxon>Pezizomycotina</taxon>
        <taxon>Eurotiomycetes</taxon>
        <taxon>Eurotiomycetidae</taxon>
        <taxon>Eurotiales</taxon>
        <taxon>Aspergillaceae</taxon>
        <taxon>Penicillium</taxon>
    </lineage>
</organism>
<evidence type="ECO:0000313" key="2">
    <source>
        <dbReference type="EMBL" id="KAJ5732291.1"/>
    </source>
</evidence>
<keyword evidence="3" id="KW-1185">Reference proteome</keyword>
<reference evidence="2" key="1">
    <citation type="journal article" date="2023" name="IMA Fungus">
        <title>Comparative genomic study of the Penicillium genus elucidates a diverse pangenome and 15 lateral gene transfer events.</title>
        <authorList>
            <person name="Petersen C."/>
            <person name="Sorensen T."/>
            <person name="Nielsen M.R."/>
            <person name="Sondergaard T.E."/>
            <person name="Sorensen J.L."/>
            <person name="Fitzpatrick D.A."/>
            <person name="Frisvad J.C."/>
            <person name="Nielsen K.L."/>
        </authorList>
    </citation>
    <scope>NUCLEOTIDE SEQUENCE</scope>
    <source>
        <strain evidence="2">IBT 17514</strain>
    </source>
</reference>
<name>A0AAD6MXZ6_9EURO</name>
<evidence type="ECO:0000313" key="3">
    <source>
        <dbReference type="Proteomes" id="UP001215712"/>
    </source>
</evidence>
<feature type="compositionally biased region" description="Acidic residues" evidence="1">
    <location>
        <begin position="204"/>
        <end position="222"/>
    </location>
</feature>
<dbReference type="AlphaFoldDB" id="A0AAD6MXZ6"/>
<gene>
    <name evidence="2" type="ORF">N7493_003772</name>
</gene>
<feature type="region of interest" description="Disordered" evidence="1">
    <location>
        <begin position="204"/>
        <end position="230"/>
    </location>
</feature>